<proteinExistence type="predicted"/>
<dbReference type="Pfam" id="PF03013">
    <property type="entry name" value="Pyr_excise"/>
    <property type="match status" value="1"/>
</dbReference>
<keyword evidence="2" id="KW-1185">Reference proteome</keyword>
<evidence type="ECO:0000313" key="1">
    <source>
        <dbReference type="EMBL" id="MDD9205768.1"/>
    </source>
</evidence>
<name>A0ABT5TVN8_9MICO</name>
<protein>
    <submittedName>
        <fullName evidence="1">Pyrimidine dimer DNA glycosylase/endonuclease V</fullName>
    </submittedName>
</protein>
<accession>A0ABT5TVN8</accession>
<gene>
    <name evidence="1" type="ORF">PU560_04710</name>
</gene>
<dbReference type="Proteomes" id="UP001165561">
    <property type="component" value="Unassembled WGS sequence"/>
</dbReference>
<evidence type="ECO:0000313" key="2">
    <source>
        <dbReference type="Proteomes" id="UP001165561"/>
    </source>
</evidence>
<organism evidence="1 2">
    <name type="scientific">Georgenia halotolerans</name>
    <dbReference type="NCBI Taxonomy" id="3028317"/>
    <lineage>
        <taxon>Bacteria</taxon>
        <taxon>Bacillati</taxon>
        <taxon>Actinomycetota</taxon>
        <taxon>Actinomycetes</taxon>
        <taxon>Micrococcales</taxon>
        <taxon>Bogoriellaceae</taxon>
        <taxon>Georgenia</taxon>
    </lineage>
</organism>
<dbReference type="EMBL" id="JARACI010000648">
    <property type="protein sequence ID" value="MDD9205768.1"/>
    <property type="molecule type" value="Genomic_DNA"/>
</dbReference>
<comment type="caution">
    <text evidence="1">The sequence shown here is derived from an EMBL/GenBank/DDBJ whole genome shotgun (WGS) entry which is preliminary data.</text>
</comment>
<dbReference type="InterPro" id="IPR004260">
    <property type="entry name" value="Pyr-dimer_DNA_glycosylase"/>
</dbReference>
<sequence>MRLWSLHPRYLDRQGLTACWREALLAQAVLTGRTRGYRNHPQLERFREQPEPDAAVGSYLTAVAEEAAARGYRFDTGKILSPGVAVPLVAVTDGQVALEWRHLLAKLRVRSPDRAGDLAAVTDPLVHPLFRVVPGPVAGWERDRGTTLPD</sequence>
<reference evidence="1" key="1">
    <citation type="submission" date="2023-02" db="EMBL/GenBank/DDBJ databases">
        <title>Georgenia sp.10Sc9-8, isolated from a soil sample collected from the Taklamakan desert.</title>
        <authorList>
            <person name="Liu S."/>
        </authorList>
    </citation>
    <scope>NUCLEOTIDE SEQUENCE</scope>
    <source>
        <strain evidence="1">10Sc9-8</strain>
    </source>
</reference>